<dbReference type="Pfam" id="PF00356">
    <property type="entry name" value="LacI"/>
    <property type="match status" value="1"/>
</dbReference>
<dbReference type="Gene3D" id="1.10.260.40">
    <property type="entry name" value="lambda repressor-like DNA-binding domains"/>
    <property type="match status" value="1"/>
</dbReference>
<dbReference type="InterPro" id="IPR010982">
    <property type="entry name" value="Lambda_DNA-bd_dom_sf"/>
</dbReference>
<dbReference type="SMART" id="SM00354">
    <property type="entry name" value="HTH_LACI"/>
    <property type="match status" value="1"/>
</dbReference>
<gene>
    <name evidence="6" type="ORF">PRZ01_17070</name>
</gene>
<proteinExistence type="predicted"/>
<dbReference type="PROSITE" id="PS00356">
    <property type="entry name" value="HTH_LACI_1"/>
    <property type="match status" value="1"/>
</dbReference>
<dbReference type="CDD" id="cd01392">
    <property type="entry name" value="HTH_LacI"/>
    <property type="match status" value="1"/>
</dbReference>
<feature type="domain" description="HTH lacI-type" evidence="5">
    <location>
        <begin position="2"/>
        <end position="56"/>
    </location>
</feature>
<dbReference type="EMBL" id="JAQQXS010000017">
    <property type="protein sequence ID" value="MDC8786903.1"/>
    <property type="molecule type" value="Genomic_DNA"/>
</dbReference>
<dbReference type="PRINTS" id="PR00036">
    <property type="entry name" value="HTHLACI"/>
</dbReference>
<evidence type="ECO:0000256" key="3">
    <source>
        <dbReference type="ARBA" id="ARBA00023125"/>
    </source>
</evidence>
<dbReference type="InterPro" id="IPR046335">
    <property type="entry name" value="LacI/GalR-like_sensor"/>
</dbReference>
<dbReference type="RefSeq" id="WP_273598042.1">
    <property type="nucleotide sequence ID" value="NZ_JAQQXS010000017.1"/>
</dbReference>
<keyword evidence="3 6" id="KW-0238">DNA-binding</keyword>
<dbReference type="Pfam" id="PF13377">
    <property type="entry name" value="Peripla_BP_3"/>
    <property type="match status" value="1"/>
</dbReference>
<accession>A0ABT5KVE1</accession>
<dbReference type="PANTHER" id="PTHR30146">
    <property type="entry name" value="LACI-RELATED TRANSCRIPTIONAL REPRESSOR"/>
    <property type="match status" value="1"/>
</dbReference>
<organism evidence="6 7">
    <name type="scientific">Roseateles koreensis</name>
    <dbReference type="NCBI Taxonomy" id="2987526"/>
    <lineage>
        <taxon>Bacteria</taxon>
        <taxon>Pseudomonadati</taxon>
        <taxon>Pseudomonadota</taxon>
        <taxon>Betaproteobacteria</taxon>
        <taxon>Burkholderiales</taxon>
        <taxon>Sphaerotilaceae</taxon>
        <taxon>Roseateles</taxon>
    </lineage>
</organism>
<dbReference type="Gene3D" id="3.40.50.2300">
    <property type="match status" value="2"/>
</dbReference>
<dbReference type="SUPFAM" id="SSF47413">
    <property type="entry name" value="lambda repressor-like DNA-binding domains"/>
    <property type="match status" value="1"/>
</dbReference>
<dbReference type="PANTHER" id="PTHR30146:SF148">
    <property type="entry name" value="HTH-TYPE TRANSCRIPTIONAL REPRESSOR PURR-RELATED"/>
    <property type="match status" value="1"/>
</dbReference>
<evidence type="ECO:0000256" key="2">
    <source>
        <dbReference type="ARBA" id="ARBA00023015"/>
    </source>
</evidence>
<evidence type="ECO:0000313" key="6">
    <source>
        <dbReference type="EMBL" id="MDC8786903.1"/>
    </source>
</evidence>
<evidence type="ECO:0000256" key="4">
    <source>
        <dbReference type="ARBA" id="ARBA00023163"/>
    </source>
</evidence>
<keyword evidence="4" id="KW-0804">Transcription</keyword>
<keyword evidence="1" id="KW-0678">Repressor</keyword>
<dbReference type="Proteomes" id="UP001219862">
    <property type="component" value="Unassembled WGS sequence"/>
</dbReference>
<dbReference type="InterPro" id="IPR028082">
    <property type="entry name" value="Peripla_BP_I"/>
</dbReference>
<name>A0ABT5KVE1_9BURK</name>
<dbReference type="InterPro" id="IPR000843">
    <property type="entry name" value="HTH_LacI"/>
</dbReference>
<evidence type="ECO:0000259" key="5">
    <source>
        <dbReference type="PROSITE" id="PS50932"/>
    </source>
</evidence>
<keyword evidence="2" id="KW-0805">Transcription regulation</keyword>
<reference evidence="6 7" key="1">
    <citation type="submission" date="2022-10" db="EMBL/GenBank/DDBJ databases">
        <title>paucibacter sp. hw8 Genome sequencing.</title>
        <authorList>
            <person name="Park S."/>
        </authorList>
    </citation>
    <scope>NUCLEOTIDE SEQUENCE [LARGE SCALE GENOMIC DNA]</scope>
    <source>
        <strain evidence="7">hw8</strain>
    </source>
</reference>
<protein>
    <submittedName>
        <fullName evidence="6">LacI family DNA-binding transcriptional regulator</fullName>
    </submittedName>
</protein>
<keyword evidence="7" id="KW-1185">Reference proteome</keyword>
<comment type="caution">
    <text evidence="6">The sequence shown here is derived from an EMBL/GenBank/DDBJ whole genome shotgun (WGS) entry which is preliminary data.</text>
</comment>
<dbReference type="GO" id="GO:0003677">
    <property type="term" value="F:DNA binding"/>
    <property type="evidence" value="ECO:0007669"/>
    <property type="project" value="UniProtKB-KW"/>
</dbReference>
<dbReference type="SUPFAM" id="SSF53822">
    <property type="entry name" value="Periplasmic binding protein-like I"/>
    <property type="match status" value="1"/>
</dbReference>
<dbReference type="PROSITE" id="PS50932">
    <property type="entry name" value="HTH_LACI_2"/>
    <property type="match status" value="1"/>
</dbReference>
<sequence length="340" mass="36959">MSTIKDVAARAGVSFTTVSHVLNNTRPVSAEARRRVLEAVEEIAYLPSAVARSLRTSETQIVGVLVPTVQNPFFAELVCGVEASCRQAGYSVFLCNSDNDPKRQQQYMRTLLEKRVDGLLLSSAGDDEALAAIFKMARIPAVTVDRLVSGARADRVSVDNQQGACTAVRHLLDLGHRRIACISGPAEFEVSRERLAGWRHALQQRDLPQDDALIVAGDFSSQGGYEAAAQLLQRQRDGHIQPVTAIFASNDLMAIGVLRAAAEFNLAVPRQLSVIGFDDIDLSRYVFPALSTVGYSIKAQGELAGQMLIERIEHVDAEFKDIKLTPQLIVRDSTSAPCSA</sequence>
<evidence type="ECO:0000256" key="1">
    <source>
        <dbReference type="ARBA" id="ARBA00022491"/>
    </source>
</evidence>
<evidence type="ECO:0000313" key="7">
    <source>
        <dbReference type="Proteomes" id="UP001219862"/>
    </source>
</evidence>